<dbReference type="AlphaFoldDB" id="A0A098BV17"/>
<dbReference type="Proteomes" id="UP000042997">
    <property type="component" value="Unassembled WGS sequence"/>
</dbReference>
<reference evidence="1 2" key="1">
    <citation type="journal article" date="2014" name="Genome Announc.">
        <title>Draft Genome Sequence of Propane- and Butane-Oxidizing Actinobacterium Rhodococcus ruber IEGM 231.</title>
        <authorList>
            <person name="Ivshina I.B."/>
            <person name="Kuyukina M.S."/>
            <person name="Krivoruchko A.V."/>
            <person name="Barbe V."/>
            <person name="Fischer C."/>
        </authorList>
    </citation>
    <scope>NUCLEOTIDE SEQUENCE [LARGE SCALE GENOMIC DNA]</scope>
</reference>
<protein>
    <submittedName>
        <fullName evidence="1">Uncharacterized protein</fullName>
    </submittedName>
</protein>
<gene>
    <name evidence="1" type="ORF">RHRU231_960098</name>
</gene>
<sequence>MTAEFGGRPHSALALFLGRSIPFTSYAVVVPIEFKSIARLTAQERCNAGIAGSVAILVIGERFRRRRWWGVLGRVHRWGGHVRRGLRRHVLGRRRSEHGGRRYRAR</sequence>
<name>A0A098BV17_9NOCA</name>
<proteinExistence type="predicted"/>
<evidence type="ECO:0000313" key="2">
    <source>
        <dbReference type="Proteomes" id="UP000042997"/>
    </source>
</evidence>
<evidence type="ECO:0000313" key="1">
    <source>
        <dbReference type="EMBL" id="CDZ92569.1"/>
    </source>
</evidence>
<dbReference type="EMBL" id="CCSD01000112">
    <property type="protein sequence ID" value="CDZ92569.1"/>
    <property type="molecule type" value="Genomic_DNA"/>
</dbReference>
<organism evidence="1 2">
    <name type="scientific">Rhodococcus ruber</name>
    <dbReference type="NCBI Taxonomy" id="1830"/>
    <lineage>
        <taxon>Bacteria</taxon>
        <taxon>Bacillati</taxon>
        <taxon>Actinomycetota</taxon>
        <taxon>Actinomycetes</taxon>
        <taxon>Mycobacteriales</taxon>
        <taxon>Nocardiaceae</taxon>
        <taxon>Rhodococcus</taxon>
    </lineage>
</organism>
<accession>A0A098BV17</accession>